<dbReference type="PROSITE" id="PS51782">
    <property type="entry name" value="LYSM"/>
    <property type="match status" value="1"/>
</dbReference>
<dbReference type="Proteomes" id="UP000195442">
    <property type="component" value="Unassembled WGS sequence"/>
</dbReference>
<dbReference type="CDD" id="cd00118">
    <property type="entry name" value="LysM"/>
    <property type="match status" value="1"/>
</dbReference>
<dbReference type="Gene3D" id="2.70.70.10">
    <property type="entry name" value="Glucose Permease (Domain IIA)"/>
    <property type="match status" value="1"/>
</dbReference>
<feature type="compositionally biased region" description="Polar residues" evidence="2">
    <location>
        <begin position="54"/>
        <end position="71"/>
    </location>
</feature>
<dbReference type="SUPFAM" id="SSF51261">
    <property type="entry name" value="Duplicated hybrid motif"/>
    <property type="match status" value="1"/>
</dbReference>
<evidence type="ECO:0000256" key="2">
    <source>
        <dbReference type="SAM" id="MobiDB-lite"/>
    </source>
</evidence>
<dbReference type="PROSITE" id="PS51257">
    <property type="entry name" value="PROKAR_LIPOPROTEIN"/>
    <property type="match status" value="1"/>
</dbReference>
<dbReference type="SMART" id="SM00257">
    <property type="entry name" value="LysM"/>
    <property type="match status" value="1"/>
</dbReference>
<dbReference type="InterPro" id="IPR018392">
    <property type="entry name" value="LysM"/>
</dbReference>
<dbReference type="InterPro" id="IPR016047">
    <property type="entry name" value="M23ase_b-sheet_dom"/>
</dbReference>
<dbReference type="PANTHER" id="PTHR21666">
    <property type="entry name" value="PEPTIDASE-RELATED"/>
    <property type="match status" value="1"/>
</dbReference>
<keyword evidence="6" id="KW-1185">Reference proteome</keyword>
<feature type="signal peptide" evidence="3">
    <location>
        <begin position="1"/>
        <end position="22"/>
    </location>
</feature>
<evidence type="ECO:0000256" key="1">
    <source>
        <dbReference type="ARBA" id="ARBA00038420"/>
    </source>
</evidence>
<feature type="domain" description="LysM" evidence="4">
    <location>
        <begin position="112"/>
        <end position="156"/>
    </location>
</feature>
<accession>A0A1R4HHI5</accession>
<dbReference type="AlphaFoldDB" id="A0A1R4HHI5"/>
<dbReference type="InterPro" id="IPR011055">
    <property type="entry name" value="Dup_hybrid_motif"/>
</dbReference>
<evidence type="ECO:0000259" key="4">
    <source>
        <dbReference type="PROSITE" id="PS51782"/>
    </source>
</evidence>
<organism evidence="5 6">
    <name type="scientific">Crenothrix polyspora</name>
    <dbReference type="NCBI Taxonomy" id="360316"/>
    <lineage>
        <taxon>Bacteria</taxon>
        <taxon>Pseudomonadati</taxon>
        <taxon>Pseudomonadota</taxon>
        <taxon>Gammaproteobacteria</taxon>
        <taxon>Methylococcales</taxon>
        <taxon>Crenotrichaceae</taxon>
        <taxon>Crenothrix</taxon>
    </lineage>
</organism>
<feature type="compositionally biased region" description="Basic and acidic residues" evidence="2">
    <location>
        <begin position="92"/>
        <end position="101"/>
    </location>
</feature>
<dbReference type="PANTHER" id="PTHR21666:SF263">
    <property type="entry name" value="MUREIN HYDROLASE ACTIVATOR NLPD"/>
    <property type="match status" value="1"/>
</dbReference>
<dbReference type="RefSeq" id="WP_256969635.1">
    <property type="nucleotide sequence ID" value="NZ_FUKJ01000433.1"/>
</dbReference>
<feature type="chain" id="PRO_5012367973" evidence="3">
    <location>
        <begin position="23"/>
        <end position="351"/>
    </location>
</feature>
<comment type="similarity">
    <text evidence="1">Belongs to the E.coli NlpD/Haemophilus LppB family.</text>
</comment>
<evidence type="ECO:0000256" key="3">
    <source>
        <dbReference type="SAM" id="SignalP"/>
    </source>
</evidence>
<feature type="region of interest" description="Disordered" evidence="2">
    <location>
        <begin position="35"/>
        <end position="111"/>
    </location>
</feature>
<name>A0A1R4HHI5_9GAMM</name>
<keyword evidence="3" id="KW-0732">Signal</keyword>
<sequence length="351" mass="38911">MPPYPGRSVVIQSVLLSLILQACVENPSYAPVTTNSQIISDDEQNQPGLKVIDNTPSESSQPPRTVINTTEPIPYPNLVDSTREMPSAAVSREQKDQDDRASNPVLIPEQGKYHTVRKGETLFSIGVNSGLGHQQLMKWNNISVPYAVEVGQKIKLFTNKTADVYKKRRAKHEYSTEIEHKKTKTSFISVANNKSSHFEPTAKKTRHFVSTVKSRPVKVASISIDNKKMLKLAFQWPIKGVVVKNFQQSKNKGIDIAGKMGQTIRAAEAGKVIYGGSWLVGFGNLLIIKHDSTYLSAYANNSHLFVKEGQRVSKGQVVAQVGRMPSRKAALHFEIRKNGKSVNPLRLLPSL</sequence>
<dbReference type="InterPro" id="IPR036779">
    <property type="entry name" value="LysM_dom_sf"/>
</dbReference>
<dbReference type="Pfam" id="PF01551">
    <property type="entry name" value="Peptidase_M23"/>
    <property type="match status" value="1"/>
</dbReference>
<proteinExistence type="inferred from homology"/>
<dbReference type="Pfam" id="PF01476">
    <property type="entry name" value="LysM"/>
    <property type="match status" value="1"/>
</dbReference>
<dbReference type="CDD" id="cd12797">
    <property type="entry name" value="M23_peptidase"/>
    <property type="match status" value="1"/>
</dbReference>
<dbReference type="GO" id="GO:0004222">
    <property type="term" value="F:metalloendopeptidase activity"/>
    <property type="evidence" value="ECO:0007669"/>
    <property type="project" value="TreeGrafter"/>
</dbReference>
<dbReference type="InterPro" id="IPR050570">
    <property type="entry name" value="Cell_wall_metabolism_enzyme"/>
</dbReference>
<gene>
    <name evidence="5" type="ORF">CRENPOLYSF2_680008</name>
</gene>
<dbReference type="EMBL" id="FUKJ01000433">
    <property type="protein sequence ID" value="SJM95683.1"/>
    <property type="molecule type" value="Genomic_DNA"/>
</dbReference>
<evidence type="ECO:0000313" key="6">
    <source>
        <dbReference type="Proteomes" id="UP000195442"/>
    </source>
</evidence>
<reference evidence="6" key="1">
    <citation type="submission" date="2017-02" db="EMBL/GenBank/DDBJ databases">
        <authorList>
            <person name="Daims H."/>
        </authorList>
    </citation>
    <scope>NUCLEOTIDE SEQUENCE [LARGE SCALE GENOMIC DNA]</scope>
</reference>
<dbReference type="Gene3D" id="3.10.350.10">
    <property type="entry name" value="LysM domain"/>
    <property type="match status" value="1"/>
</dbReference>
<evidence type="ECO:0000313" key="5">
    <source>
        <dbReference type="EMBL" id="SJM95683.1"/>
    </source>
</evidence>
<protein>
    <submittedName>
        <fullName evidence="5">Peptidase M23 (Modular protein)</fullName>
    </submittedName>
</protein>